<feature type="non-terminal residue" evidence="1">
    <location>
        <position position="1"/>
    </location>
</feature>
<gene>
    <name evidence="1" type="ORF">METZ01_LOCUS83620</name>
</gene>
<sequence length="105" mass="11525">VIGHGPTADRQCRAGVPVPLTTHAAVRCAQRGLSEEVIGIILDYGRSVYDSGGGCRYFLGRAEKKHLARVQPDVFKRFGRKLDCLVVVASKGGEQVITTYVRNRR</sequence>
<organism evidence="1">
    <name type="scientific">marine metagenome</name>
    <dbReference type="NCBI Taxonomy" id="408172"/>
    <lineage>
        <taxon>unclassified sequences</taxon>
        <taxon>metagenomes</taxon>
        <taxon>ecological metagenomes</taxon>
    </lineage>
</organism>
<protein>
    <recommendedName>
        <fullName evidence="2">DUF4258 domain-containing protein</fullName>
    </recommendedName>
</protein>
<dbReference type="EMBL" id="UINC01006982">
    <property type="protein sequence ID" value="SVA30766.1"/>
    <property type="molecule type" value="Genomic_DNA"/>
</dbReference>
<name>A0A381URH6_9ZZZZ</name>
<dbReference type="AlphaFoldDB" id="A0A381URH6"/>
<accession>A0A381URH6</accession>
<proteinExistence type="predicted"/>
<reference evidence="1" key="1">
    <citation type="submission" date="2018-05" db="EMBL/GenBank/DDBJ databases">
        <authorList>
            <person name="Lanie J.A."/>
            <person name="Ng W.-L."/>
            <person name="Kazmierczak K.M."/>
            <person name="Andrzejewski T.M."/>
            <person name="Davidsen T.M."/>
            <person name="Wayne K.J."/>
            <person name="Tettelin H."/>
            <person name="Glass J.I."/>
            <person name="Rusch D."/>
            <person name="Podicherti R."/>
            <person name="Tsui H.-C.T."/>
            <person name="Winkler M.E."/>
        </authorList>
    </citation>
    <scope>NUCLEOTIDE SEQUENCE</scope>
</reference>
<evidence type="ECO:0000313" key="1">
    <source>
        <dbReference type="EMBL" id="SVA30766.1"/>
    </source>
</evidence>
<evidence type="ECO:0008006" key="2">
    <source>
        <dbReference type="Google" id="ProtNLM"/>
    </source>
</evidence>